<keyword evidence="1" id="KW-0472">Membrane</keyword>
<dbReference type="RefSeq" id="WP_157116910.1">
    <property type="nucleotide sequence ID" value="NZ_JAAXOT010000024.1"/>
</dbReference>
<keyword evidence="1" id="KW-0812">Transmembrane</keyword>
<feature type="transmembrane region" description="Helical" evidence="1">
    <location>
        <begin position="20"/>
        <end position="38"/>
    </location>
</feature>
<dbReference type="Pfam" id="PF20016">
    <property type="entry name" value="ThsA_Macro"/>
    <property type="match status" value="1"/>
</dbReference>
<dbReference type="EMBL" id="JAAXOT010000024">
    <property type="protein sequence ID" value="NKY60534.1"/>
    <property type="molecule type" value="Genomic_DNA"/>
</dbReference>
<organism evidence="3 4">
    <name type="scientific">Nocardia flavorosea</name>
    <dbReference type="NCBI Taxonomy" id="53429"/>
    <lineage>
        <taxon>Bacteria</taxon>
        <taxon>Bacillati</taxon>
        <taxon>Actinomycetota</taxon>
        <taxon>Actinomycetes</taxon>
        <taxon>Mycobacteriales</taxon>
        <taxon>Nocardiaceae</taxon>
        <taxon>Nocardia</taxon>
    </lineage>
</organism>
<keyword evidence="1" id="KW-1133">Transmembrane helix</keyword>
<reference evidence="3 4" key="1">
    <citation type="submission" date="2020-04" db="EMBL/GenBank/DDBJ databases">
        <title>MicrobeNet Type strains.</title>
        <authorList>
            <person name="Nicholson A.C."/>
        </authorList>
    </citation>
    <scope>NUCLEOTIDE SEQUENCE [LARGE SCALE GENOMIC DNA]</scope>
    <source>
        <strain evidence="3 4">JCM 3332</strain>
    </source>
</reference>
<feature type="domain" description="Thoeris protein ThsA Macro" evidence="2">
    <location>
        <begin position="53"/>
        <end position="237"/>
    </location>
</feature>
<proteinExistence type="predicted"/>
<gene>
    <name evidence="3" type="ORF">HGA15_31215</name>
</gene>
<evidence type="ECO:0000313" key="4">
    <source>
        <dbReference type="Proteomes" id="UP000570678"/>
    </source>
</evidence>
<evidence type="ECO:0000259" key="2">
    <source>
        <dbReference type="Pfam" id="PF20016"/>
    </source>
</evidence>
<dbReference type="Proteomes" id="UP000570678">
    <property type="component" value="Unassembled WGS sequence"/>
</dbReference>
<comment type="caution">
    <text evidence="3">The sequence shown here is derived from an EMBL/GenBank/DDBJ whole genome shotgun (WGS) entry which is preliminary data.</text>
</comment>
<protein>
    <recommendedName>
        <fullName evidence="2">Thoeris protein ThsA Macro domain-containing protein</fullName>
    </recommendedName>
</protein>
<evidence type="ECO:0000256" key="1">
    <source>
        <dbReference type="SAM" id="Phobius"/>
    </source>
</evidence>
<dbReference type="InterPro" id="IPR045535">
    <property type="entry name" value="ThsA_Macro"/>
</dbReference>
<name>A0A846YSS8_9NOCA</name>
<accession>A0A846YSS8</accession>
<sequence length="258" mass="28451">MAFLIGLWGLVYPDFFKGQWQIAAIVGALAFIWSLWAGRPQAPSRDYRCNTTIRLVVGDIFDQRDAHILIGMASTFDTDVYSGIIARNSLQGQFLERNYAGSIANLDDAIDRALAASGAVSIGTVNKPGKQDVYPIGTVATISVPDGKRYFCVAYTDLDVHNIAHGTVQGMLDSLNSLWDECDRVGNGRAICVPLIGQGMARIPEMSSELSLRITVLSYLLRSKRQRFSEELRIVVHPSAADRIDMQEFQAFLTSLET</sequence>
<evidence type="ECO:0000313" key="3">
    <source>
        <dbReference type="EMBL" id="NKY60534.1"/>
    </source>
</evidence>
<keyword evidence="4" id="KW-1185">Reference proteome</keyword>
<dbReference type="AlphaFoldDB" id="A0A846YSS8"/>